<dbReference type="Gene3D" id="2.60.40.790">
    <property type="match status" value="1"/>
</dbReference>
<keyword evidence="2" id="KW-0346">Stress response</keyword>
<evidence type="ECO:0000313" key="2">
    <source>
        <dbReference type="EMBL" id="EQD36206.1"/>
    </source>
</evidence>
<dbReference type="SUPFAM" id="SSF49764">
    <property type="entry name" value="HSP20-like chaperones"/>
    <property type="match status" value="1"/>
</dbReference>
<accession>T0YL86</accession>
<comment type="caution">
    <text evidence="2">The sequence shown here is derived from an EMBL/GenBank/DDBJ whole genome shotgun (WGS) entry which is preliminary data.</text>
</comment>
<dbReference type="EMBL" id="AUZX01013234">
    <property type="protein sequence ID" value="EQD36206.1"/>
    <property type="molecule type" value="Genomic_DNA"/>
</dbReference>
<gene>
    <name evidence="2" type="ORF">B1A_17965</name>
</gene>
<sequence>MASLYGPVKYFTDEMMKNVNDRAKEILTFIYPPITMYEDGEEIIIEAELAGFDKKDIKVSAHKHSVEISASRKVVERDNVILDQRPQKILKHIHIPTEIDEGSQLSAKYLNGILTIKVPTKGI</sequence>
<feature type="domain" description="SHSP" evidence="1">
    <location>
        <begin position="25"/>
        <end position="123"/>
    </location>
</feature>
<reference evidence="2" key="1">
    <citation type="submission" date="2013-08" db="EMBL/GenBank/DDBJ databases">
        <authorList>
            <person name="Mendez C."/>
            <person name="Richter M."/>
            <person name="Ferrer M."/>
            <person name="Sanchez J."/>
        </authorList>
    </citation>
    <scope>NUCLEOTIDE SEQUENCE</scope>
</reference>
<dbReference type="PROSITE" id="PS01031">
    <property type="entry name" value="SHSP"/>
    <property type="match status" value="1"/>
</dbReference>
<dbReference type="InterPro" id="IPR002068">
    <property type="entry name" value="A-crystallin/Hsp20_dom"/>
</dbReference>
<dbReference type="NCBIfam" id="NF041799">
    <property type="entry name" value="Hsp14"/>
    <property type="match status" value="1"/>
</dbReference>
<dbReference type="AlphaFoldDB" id="T0YL86"/>
<evidence type="ECO:0000259" key="1">
    <source>
        <dbReference type="PROSITE" id="PS01031"/>
    </source>
</evidence>
<dbReference type="Pfam" id="PF00011">
    <property type="entry name" value="HSP20"/>
    <property type="match status" value="1"/>
</dbReference>
<name>T0YL86_9ZZZZ</name>
<organism evidence="2">
    <name type="scientific">mine drainage metagenome</name>
    <dbReference type="NCBI Taxonomy" id="410659"/>
    <lineage>
        <taxon>unclassified sequences</taxon>
        <taxon>metagenomes</taxon>
        <taxon>ecological metagenomes</taxon>
    </lineage>
</organism>
<proteinExistence type="predicted"/>
<protein>
    <submittedName>
        <fullName evidence="2">Small heat shock protein</fullName>
    </submittedName>
</protein>
<feature type="non-terminal residue" evidence="2">
    <location>
        <position position="123"/>
    </location>
</feature>
<dbReference type="CDD" id="cd06464">
    <property type="entry name" value="ACD_sHsps-like"/>
    <property type="match status" value="1"/>
</dbReference>
<reference evidence="2" key="2">
    <citation type="journal article" date="2014" name="ISME J.">
        <title>Microbial stratification in low pH oxic and suboxic macroscopic growths along an acid mine drainage.</title>
        <authorList>
            <person name="Mendez-Garcia C."/>
            <person name="Mesa V."/>
            <person name="Sprenger R.R."/>
            <person name="Richter M."/>
            <person name="Diez M.S."/>
            <person name="Solano J."/>
            <person name="Bargiela R."/>
            <person name="Golyshina O.V."/>
            <person name="Manteca A."/>
            <person name="Ramos J.L."/>
            <person name="Gallego J.R."/>
            <person name="Llorente I."/>
            <person name="Martins Dos Santos V.A."/>
            <person name="Jensen O.N."/>
            <person name="Pelaez A.I."/>
            <person name="Sanchez J."/>
            <person name="Ferrer M."/>
        </authorList>
    </citation>
    <scope>NUCLEOTIDE SEQUENCE</scope>
</reference>
<dbReference type="InterPro" id="IPR008978">
    <property type="entry name" value="HSP20-like_chaperone"/>
</dbReference>